<accession>A0A388TBD9</accession>
<protein>
    <submittedName>
        <fullName evidence="1">Uncharacterized protein</fullName>
    </submittedName>
</protein>
<keyword evidence="2" id="KW-1185">Reference proteome</keyword>
<gene>
    <name evidence="1" type="ORF">NO1_1022</name>
</gene>
<comment type="caution">
    <text evidence="1">The sequence shown here is derived from an EMBL/GenBank/DDBJ whole genome shotgun (WGS) entry which is preliminary data.</text>
</comment>
<name>A0A388TBD9_TERA1</name>
<evidence type="ECO:0000313" key="1">
    <source>
        <dbReference type="EMBL" id="GBR73698.1"/>
    </source>
</evidence>
<proteinExistence type="predicted"/>
<dbReference type="Proteomes" id="UP000269352">
    <property type="component" value="Unassembled WGS sequence"/>
</dbReference>
<reference evidence="1 2" key="1">
    <citation type="journal article" date="2019" name="ISME J.">
        <title>Genome analyses of uncultured TG2/ZB3 bacteria in 'Margulisbacteria' specifically attached to ectosymbiotic spirochetes of protists in the termite gut.</title>
        <authorList>
            <person name="Utami Y.D."/>
            <person name="Kuwahara H."/>
            <person name="Igai K."/>
            <person name="Murakami T."/>
            <person name="Sugaya K."/>
            <person name="Morikawa T."/>
            <person name="Nagura Y."/>
            <person name="Yuki M."/>
            <person name="Deevong P."/>
            <person name="Inoue T."/>
            <person name="Kihara K."/>
            <person name="Lo N."/>
            <person name="Yamada A."/>
            <person name="Ohkuma M."/>
            <person name="Hongoh Y."/>
        </authorList>
    </citation>
    <scope>NUCLEOTIDE SEQUENCE [LARGE SCALE GENOMIC DNA]</scope>
    <source>
        <strain evidence="1">NkOx7-01</strain>
    </source>
</reference>
<organism evidence="1 2">
    <name type="scientific">Termititenax aidoneus</name>
    <dbReference type="NCBI Taxonomy" id="2218524"/>
    <lineage>
        <taxon>Bacteria</taxon>
        <taxon>Bacillati</taxon>
        <taxon>Candidatus Margulisiibacteriota</taxon>
        <taxon>Candidatus Termititenacia</taxon>
        <taxon>Candidatus Termititenacales</taxon>
        <taxon>Candidatus Termititenacaceae</taxon>
        <taxon>Candidatus Termititenax</taxon>
    </lineage>
</organism>
<dbReference type="EMBL" id="BGZN01000017">
    <property type="protein sequence ID" value="GBR73698.1"/>
    <property type="molecule type" value="Genomic_DNA"/>
</dbReference>
<dbReference type="AlphaFoldDB" id="A0A388TBD9"/>
<evidence type="ECO:0000313" key="2">
    <source>
        <dbReference type="Proteomes" id="UP000269352"/>
    </source>
</evidence>
<sequence>MNKTKFDASIILGFKGLNVFRRFNTVNISSYDSLKNVRSCLQSGRSVRVSFDGALEQVKARYINYLQGMSCYFGAELRA</sequence>